<evidence type="ECO:0000313" key="2">
    <source>
        <dbReference type="EMBL" id="QDP81407.1"/>
    </source>
</evidence>
<dbReference type="InterPro" id="IPR043917">
    <property type="entry name" value="DUF5753"/>
</dbReference>
<sequence length="77" mass="9183">MATAEKNWWRAYADGLRSGFDHYMSLEDAAIRLRMWKLTIVPGMLQTPEYRRAVIWMETPNLPQDQVEKRVEVAMRR</sequence>
<dbReference type="Proteomes" id="UP000317039">
    <property type="component" value="Chromosome"/>
</dbReference>
<name>A0A516NR67_9NOCA</name>
<dbReference type="AlphaFoldDB" id="A0A516NR67"/>
<dbReference type="KEGG" id="nod:FOH10_24480"/>
<gene>
    <name evidence="2" type="ORF">FOH10_24480</name>
</gene>
<protein>
    <recommendedName>
        <fullName evidence="1">DUF5753 domain-containing protein</fullName>
    </recommendedName>
</protein>
<reference evidence="2 3" key="1">
    <citation type="submission" date="2019-07" db="EMBL/GenBank/DDBJ databases">
        <title>Complete Genome Sequence and Methylome Analysis of Nocardia otitidis-caviarum NEB252.</title>
        <authorList>
            <person name="Fomenkov A."/>
            <person name="Anton B.P."/>
            <person name="Vincze T."/>
            <person name="Roberts R.J."/>
        </authorList>
    </citation>
    <scope>NUCLEOTIDE SEQUENCE [LARGE SCALE GENOMIC DNA]</scope>
    <source>
        <strain evidence="2 3">NEB252</strain>
    </source>
</reference>
<feature type="domain" description="DUF5753" evidence="1">
    <location>
        <begin position="21"/>
        <end position="77"/>
    </location>
</feature>
<accession>A0A516NR67</accession>
<organism evidence="2 3">
    <name type="scientific">Nocardia otitidiscaviarum</name>
    <dbReference type="NCBI Taxonomy" id="1823"/>
    <lineage>
        <taxon>Bacteria</taxon>
        <taxon>Bacillati</taxon>
        <taxon>Actinomycetota</taxon>
        <taxon>Actinomycetes</taxon>
        <taxon>Mycobacteriales</taxon>
        <taxon>Nocardiaceae</taxon>
        <taxon>Nocardia</taxon>
    </lineage>
</organism>
<evidence type="ECO:0000259" key="1">
    <source>
        <dbReference type="Pfam" id="PF19054"/>
    </source>
</evidence>
<dbReference type="Pfam" id="PF19054">
    <property type="entry name" value="DUF5753"/>
    <property type="match status" value="1"/>
</dbReference>
<evidence type="ECO:0000313" key="3">
    <source>
        <dbReference type="Proteomes" id="UP000317039"/>
    </source>
</evidence>
<dbReference type="EMBL" id="CP041695">
    <property type="protein sequence ID" value="QDP81407.1"/>
    <property type="molecule type" value="Genomic_DNA"/>
</dbReference>
<proteinExistence type="predicted"/>